<dbReference type="GO" id="GO:0001228">
    <property type="term" value="F:DNA-binding transcription activator activity, RNA polymerase II-specific"/>
    <property type="evidence" value="ECO:0007669"/>
    <property type="project" value="Ensembl"/>
</dbReference>
<feature type="region of interest" description="Disordered" evidence="10">
    <location>
        <begin position="140"/>
        <end position="203"/>
    </location>
</feature>
<dbReference type="InterPro" id="IPR022084">
    <property type="entry name" value="TF_Elf_N"/>
</dbReference>
<keyword evidence="8 9" id="KW-0539">Nucleus</keyword>
<feature type="compositionally biased region" description="Basic residues" evidence="10">
    <location>
        <begin position="170"/>
        <end position="183"/>
    </location>
</feature>
<dbReference type="GO" id="GO:0050728">
    <property type="term" value="P:negative regulation of inflammatory response"/>
    <property type="evidence" value="ECO:0007669"/>
    <property type="project" value="Ensembl"/>
</dbReference>
<keyword evidence="3" id="KW-0597">Phosphoprotein</keyword>
<evidence type="ECO:0000256" key="5">
    <source>
        <dbReference type="ARBA" id="ARBA00023125"/>
    </source>
</evidence>
<sequence length="663" mass="70744">MAITLQPSDLIFEFASNGMDDDIHQLEDPSVFPAVIVEQVPYPDLLHLYSGLELDDVHNGIITDGTLCMAQDQILEGSFLLTDDNETTSHTMSTAEVLLNMESPSDILDEKQIFSTSEMLPDSDPAPAVTLPNYLFPASEPNALNRAGDTSDQEGHSLEEKVPREESAKKTGKSKKRIRKSKGNRSTSPVTDPSMPIRKKSKDGKGSTIYLWEFLLALLQDRNTCPKYIKWTQREKGIFKLVDSKAVSKLWGKQKNKPDMNYETMGRALRYYYQRGILAKVEGQRLVYQFKEMPKDLVVIEDEEESSEATAAPPQASTASEASGSTTRRTSSRVSSRSAPQGKGSSSWEKPKVQHVGLQPSASLELGPSLDEEIPTTSTMLVSPAESQAKLTKAVSVSSVPSNIHLGVAPVGSGSALTLQTIPLTTVLTNGPSASTTAPTQLVLQSVPPASTFKDTFTLQASFPLNTSFQDGQVAAPGAPLILSGLPQLLAGANRPTNPAPPTVTGAGPAGPSSQPPGTVIAAFIRTSGTTAAPGVKEGPLRSSSYVQGMVTGAPMEGLLVPEETLRELLRDQAHLQPLPTQVVSRGSHNPSLLGNQTLPPPSRPTVGLTPVAELELSSGSGSLLMAEPSVTTSGSLLTRSPTPAPFSPFNPTSLIKMEPHDI</sequence>
<dbReference type="PROSITE" id="PS00346">
    <property type="entry name" value="ETS_DOMAIN_2"/>
    <property type="match status" value="1"/>
</dbReference>
<evidence type="ECO:0000313" key="12">
    <source>
        <dbReference type="Ensembl" id="ENSSBOP00000040604.1"/>
    </source>
</evidence>
<evidence type="ECO:0000256" key="9">
    <source>
        <dbReference type="RuleBase" id="RU004019"/>
    </source>
</evidence>
<evidence type="ECO:0000256" key="2">
    <source>
        <dbReference type="ARBA" id="ARBA00005562"/>
    </source>
</evidence>
<comment type="similarity">
    <text evidence="2 9">Belongs to the ETS family.</text>
</comment>
<dbReference type="PROSITE" id="PS00345">
    <property type="entry name" value="ETS_DOMAIN_1"/>
    <property type="match status" value="1"/>
</dbReference>
<dbReference type="SMART" id="SM00413">
    <property type="entry name" value="ETS"/>
    <property type="match status" value="1"/>
</dbReference>
<keyword evidence="5 9" id="KW-0238">DNA-binding</keyword>
<evidence type="ECO:0000256" key="3">
    <source>
        <dbReference type="ARBA" id="ARBA00022553"/>
    </source>
</evidence>
<accession>A0A2K6V8Y3</accession>
<feature type="region of interest" description="Disordered" evidence="10">
    <location>
        <begin position="494"/>
        <end position="519"/>
    </location>
</feature>
<reference evidence="12" key="1">
    <citation type="submission" date="2025-08" db="UniProtKB">
        <authorList>
            <consortium name="Ensembl"/>
        </authorList>
    </citation>
    <scope>IDENTIFICATION</scope>
</reference>
<keyword evidence="7" id="KW-0804">Transcription</keyword>
<dbReference type="GO" id="GO:0016605">
    <property type="term" value="C:PML body"/>
    <property type="evidence" value="ECO:0007669"/>
    <property type="project" value="Ensembl"/>
</dbReference>
<dbReference type="GO" id="GO:0032715">
    <property type="term" value="P:negative regulation of interleukin-6 production"/>
    <property type="evidence" value="ECO:0007669"/>
    <property type="project" value="Ensembl"/>
</dbReference>
<dbReference type="CTD" id="2000"/>
<feature type="compositionally biased region" description="Low complexity" evidence="10">
    <location>
        <begin position="308"/>
        <end position="339"/>
    </location>
</feature>
<evidence type="ECO:0000313" key="13">
    <source>
        <dbReference type="Proteomes" id="UP000233220"/>
    </source>
</evidence>
<dbReference type="InterPro" id="IPR000418">
    <property type="entry name" value="Ets_dom"/>
</dbReference>
<dbReference type="GO" id="GO:0000978">
    <property type="term" value="F:RNA polymerase II cis-regulatory region sequence-specific DNA binding"/>
    <property type="evidence" value="ECO:0007669"/>
    <property type="project" value="Ensembl"/>
</dbReference>
<dbReference type="PANTHER" id="PTHR11849">
    <property type="entry name" value="ETS"/>
    <property type="match status" value="1"/>
</dbReference>
<evidence type="ECO:0000256" key="1">
    <source>
        <dbReference type="ARBA" id="ARBA00004123"/>
    </source>
</evidence>
<reference evidence="12" key="2">
    <citation type="submission" date="2025-09" db="UniProtKB">
        <authorList>
            <consortium name="Ensembl"/>
        </authorList>
    </citation>
    <scope>IDENTIFICATION</scope>
</reference>
<dbReference type="GO" id="GO:0001866">
    <property type="term" value="P:NK T cell proliferation"/>
    <property type="evidence" value="ECO:0007669"/>
    <property type="project" value="Ensembl"/>
</dbReference>
<dbReference type="InterPro" id="IPR036390">
    <property type="entry name" value="WH_DNA-bd_sf"/>
</dbReference>
<dbReference type="GO" id="GO:0032720">
    <property type="term" value="P:negative regulation of tumor necrosis factor production"/>
    <property type="evidence" value="ECO:0007669"/>
    <property type="project" value="Ensembl"/>
</dbReference>
<dbReference type="OMA" id="DDQEGHC"/>
<dbReference type="Ensembl" id="ENSSBOT00000057573.1">
    <property type="protein sequence ID" value="ENSSBOP00000040604.1"/>
    <property type="gene ID" value="ENSSBOG00000036270.1"/>
</dbReference>
<dbReference type="PROSITE" id="PS50061">
    <property type="entry name" value="ETS_DOMAIN_3"/>
    <property type="match status" value="1"/>
</dbReference>
<name>A0A2K6V8Y3_SAIBB</name>
<dbReference type="Gene3D" id="1.10.10.10">
    <property type="entry name" value="Winged helix-like DNA-binding domain superfamily/Winged helix DNA-binding domain"/>
    <property type="match status" value="1"/>
</dbReference>
<feature type="compositionally biased region" description="Basic and acidic residues" evidence="10">
    <location>
        <begin position="153"/>
        <end position="169"/>
    </location>
</feature>
<evidence type="ECO:0000256" key="6">
    <source>
        <dbReference type="ARBA" id="ARBA00023159"/>
    </source>
</evidence>
<feature type="region of interest" description="Disordered" evidence="10">
    <location>
        <begin position="634"/>
        <end position="663"/>
    </location>
</feature>
<dbReference type="AlphaFoldDB" id="A0A2K6V8Y3"/>
<feature type="region of interest" description="Disordered" evidence="10">
    <location>
        <begin position="583"/>
        <end position="604"/>
    </location>
</feature>
<proteinExistence type="inferred from homology"/>
<dbReference type="GO" id="GO:0001787">
    <property type="term" value="P:natural killer cell proliferation"/>
    <property type="evidence" value="ECO:0007669"/>
    <property type="project" value="Ensembl"/>
</dbReference>
<dbReference type="PRINTS" id="PR00454">
    <property type="entry name" value="ETSDOMAIN"/>
</dbReference>
<comment type="subcellular location">
    <subcellularLocation>
        <location evidence="1 9">Nucleus</location>
    </subcellularLocation>
</comment>
<dbReference type="GO" id="GO:0032691">
    <property type="term" value="P:negative regulation of interleukin-1 beta production"/>
    <property type="evidence" value="ECO:0007669"/>
    <property type="project" value="Ensembl"/>
</dbReference>
<evidence type="ECO:0000256" key="7">
    <source>
        <dbReference type="ARBA" id="ARBA00023163"/>
    </source>
</evidence>
<dbReference type="STRING" id="39432.ENSSBOP00000040604"/>
<feature type="compositionally biased region" description="Polar residues" evidence="10">
    <location>
        <begin position="583"/>
        <end position="598"/>
    </location>
</feature>
<evidence type="ECO:0000256" key="4">
    <source>
        <dbReference type="ARBA" id="ARBA00023015"/>
    </source>
</evidence>
<dbReference type="GeneTree" id="ENSGT00940000161870"/>
<evidence type="ECO:0000256" key="8">
    <source>
        <dbReference type="ARBA" id="ARBA00023242"/>
    </source>
</evidence>
<dbReference type="PANTHER" id="PTHR11849:SF170">
    <property type="entry name" value="ETS-RELATED TRANSCRIPTION FACTOR ELF-4"/>
    <property type="match status" value="1"/>
</dbReference>
<keyword evidence="6" id="KW-0010">Activator</keyword>
<protein>
    <submittedName>
        <fullName evidence="12">E74 like ETS transcription factor 4</fullName>
    </submittedName>
</protein>
<dbReference type="KEGG" id="sbq:101041746"/>
<dbReference type="Pfam" id="PF00178">
    <property type="entry name" value="Ets"/>
    <property type="match status" value="1"/>
</dbReference>
<dbReference type="Pfam" id="PF12310">
    <property type="entry name" value="Elf-1_N"/>
    <property type="match status" value="1"/>
</dbReference>
<gene>
    <name evidence="12" type="primary">ELF4</name>
</gene>
<feature type="region of interest" description="Disordered" evidence="10">
    <location>
        <begin position="301"/>
        <end position="370"/>
    </location>
</feature>
<feature type="compositionally biased region" description="Low complexity" evidence="10">
    <location>
        <begin position="503"/>
        <end position="518"/>
    </location>
</feature>
<organism evidence="12 13">
    <name type="scientific">Saimiri boliviensis boliviensis</name>
    <name type="common">Bolivian squirrel monkey</name>
    <dbReference type="NCBI Taxonomy" id="39432"/>
    <lineage>
        <taxon>Eukaryota</taxon>
        <taxon>Metazoa</taxon>
        <taxon>Chordata</taxon>
        <taxon>Craniata</taxon>
        <taxon>Vertebrata</taxon>
        <taxon>Euteleostomi</taxon>
        <taxon>Mammalia</taxon>
        <taxon>Eutheria</taxon>
        <taxon>Euarchontoglires</taxon>
        <taxon>Primates</taxon>
        <taxon>Haplorrhini</taxon>
        <taxon>Platyrrhini</taxon>
        <taxon>Cebidae</taxon>
        <taxon>Saimiriinae</taxon>
        <taxon>Saimiri</taxon>
    </lineage>
</organism>
<dbReference type="InterPro" id="IPR036388">
    <property type="entry name" value="WH-like_DNA-bd_sf"/>
</dbReference>
<dbReference type="InterPro" id="IPR046328">
    <property type="entry name" value="ETS_fam"/>
</dbReference>
<feature type="domain" description="ETS" evidence="11">
    <location>
        <begin position="209"/>
        <end position="291"/>
    </location>
</feature>
<keyword evidence="13" id="KW-1185">Reference proteome</keyword>
<dbReference type="GO" id="GO:0030154">
    <property type="term" value="P:cell differentiation"/>
    <property type="evidence" value="ECO:0007669"/>
    <property type="project" value="TreeGrafter"/>
</dbReference>
<dbReference type="FunFam" id="1.10.10.10:FF:000066">
    <property type="entry name" value="ETS-related transcription factor Elf-2 isoform X1"/>
    <property type="match status" value="1"/>
</dbReference>
<evidence type="ECO:0000259" key="11">
    <source>
        <dbReference type="PROSITE" id="PS50061"/>
    </source>
</evidence>
<keyword evidence="4" id="KW-0805">Transcription regulation</keyword>
<dbReference type="SUPFAM" id="SSF46785">
    <property type="entry name" value="Winged helix' DNA-binding domain"/>
    <property type="match status" value="1"/>
</dbReference>
<dbReference type="Proteomes" id="UP000233220">
    <property type="component" value="Unplaced"/>
</dbReference>
<evidence type="ECO:0000256" key="10">
    <source>
        <dbReference type="SAM" id="MobiDB-lite"/>
    </source>
</evidence>